<feature type="compositionally biased region" description="Low complexity" evidence="10">
    <location>
        <begin position="1307"/>
        <end position="1328"/>
    </location>
</feature>
<feature type="transmembrane region" description="Helical" evidence="11">
    <location>
        <begin position="1185"/>
        <end position="1212"/>
    </location>
</feature>
<gene>
    <name evidence="12" type="ORF">DFA_01224</name>
</gene>
<evidence type="ECO:0000256" key="3">
    <source>
        <dbReference type="ARBA" id="ARBA00022692"/>
    </source>
</evidence>
<evidence type="ECO:0000256" key="7">
    <source>
        <dbReference type="ARBA" id="ARBA00023209"/>
    </source>
</evidence>
<dbReference type="GO" id="GO:0012505">
    <property type="term" value="C:endomembrane system"/>
    <property type="evidence" value="ECO:0007669"/>
    <property type="project" value="UniProtKB-SubCell"/>
</dbReference>
<feature type="transmembrane region" description="Helical" evidence="11">
    <location>
        <begin position="1050"/>
        <end position="1069"/>
    </location>
</feature>
<reference evidence="13" key="1">
    <citation type="journal article" date="2011" name="Genome Res.">
        <title>Phylogeny-wide analysis of social amoeba genomes highlights ancient origins for complex intercellular communication.</title>
        <authorList>
            <person name="Heidel A.J."/>
            <person name="Lawal H.M."/>
            <person name="Felder M."/>
            <person name="Schilde C."/>
            <person name="Helps N.R."/>
            <person name="Tunggal B."/>
            <person name="Rivero F."/>
            <person name="John U."/>
            <person name="Schleicher M."/>
            <person name="Eichinger L."/>
            <person name="Platzer M."/>
            <person name="Noegel A.A."/>
            <person name="Schaap P."/>
            <person name="Gloeckner G."/>
        </authorList>
    </citation>
    <scope>NUCLEOTIDE SEQUENCE [LARGE SCALE GENOMIC DNA]</scope>
    <source>
        <strain evidence="13">SH3</strain>
    </source>
</reference>
<protein>
    <submittedName>
        <fullName evidence="12">Phosphatidylethanolamine N-methyltransferase</fullName>
    </submittedName>
</protein>
<keyword evidence="2" id="KW-0444">Lipid biosynthesis</keyword>
<evidence type="ECO:0000256" key="11">
    <source>
        <dbReference type="SAM" id="Phobius"/>
    </source>
</evidence>
<keyword evidence="7" id="KW-0594">Phospholipid biosynthesis</keyword>
<accession>F4PRK3</accession>
<feature type="transmembrane region" description="Helical" evidence="11">
    <location>
        <begin position="1019"/>
        <end position="1043"/>
    </location>
</feature>
<evidence type="ECO:0000256" key="9">
    <source>
        <dbReference type="PROSITE-ProRule" id="PRU00339"/>
    </source>
</evidence>
<keyword evidence="9" id="KW-0802">TPR repeat</keyword>
<evidence type="ECO:0000256" key="5">
    <source>
        <dbReference type="ARBA" id="ARBA00023098"/>
    </source>
</evidence>
<comment type="subcellular location">
    <subcellularLocation>
        <location evidence="1">Endomembrane system</location>
        <topology evidence="1">Multi-pass membrane protein</topology>
    </subcellularLocation>
</comment>
<feature type="compositionally biased region" description="Polar residues" evidence="10">
    <location>
        <begin position="661"/>
        <end position="689"/>
    </location>
</feature>
<keyword evidence="3 11" id="KW-0812">Transmembrane</keyword>
<dbReference type="Pfam" id="PF04191">
    <property type="entry name" value="PEMT"/>
    <property type="match status" value="2"/>
</dbReference>
<keyword evidence="4 11" id="KW-1133">Transmembrane helix</keyword>
<feature type="repeat" description="TPR" evidence="9">
    <location>
        <begin position="105"/>
        <end position="138"/>
    </location>
</feature>
<dbReference type="RefSeq" id="XP_004359193.1">
    <property type="nucleotide sequence ID" value="XM_004359136.1"/>
</dbReference>
<dbReference type="GO" id="GO:0006656">
    <property type="term" value="P:phosphatidylcholine biosynthetic process"/>
    <property type="evidence" value="ECO:0007669"/>
    <property type="project" value="UniProtKB-UniPathway"/>
</dbReference>
<proteinExistence type="predicted"/>
<feature type="region of interest" description="Disordered" evidence="10">
    <location>
        <begin position="1299"/>
        <end position="1335"/>
    </location>
</feature>
<dbReference type="PROSITE" id="PS50293">
    <property type="entry name" value="TPR_REGION"/>
    <property type="match status" value="1"/>
</dbReference>
<feature type="transmembrane region" description="Helical" evidence="11">
    <location>
        <begin position="1089"/>
        <end position="1109"/>
    </location>
</feature>
<evidence type="ECO:0000256" key="4">
    <source>
        <dbReference type="ARBA" id="ARBA00022989"/>
    </source>
</evidence>
<feature type="transmembrane region" description="Helical" evidence="11">
    <location>
        <begin position="876"/>
        <end position="897"/>
    </location>
</feature>
<dbReference type="UniPathway" id="UPA00753"/>
<feature type="region of interest" description="Disordered" evidence="10">
    <location>
        <begin position="616"/>
        <end position="689"/>
    </location>
</feature>
<sequence>MCDAYKRRGQSLVAKGLDMAAMGDFTQAVALDKEGDSDLFYNRALLFYEMRNYERALKDFRRSVELDADNKLAWNRIGLCLNVQGYPRQAFSAFKKAIELDPNFEAAYTNIGQCWKDLGIYQDSLASFNNALDISPSYSNALHLRGLLFFNSGYHLNAIKDWTEFIQNEPINIDVRQLRAITCTSIGKFKDALKDYRFINGINDIHYSYYQKEILIFTCKHLDQPFDSFNIDRQVNVYIKTFLCQRVPPTTLVGYQSLEEVYWDELDKIQDVDLEYRPTQAELELLKLATPIGKKLQYDCEGFLPNHRQQLQCGMAVLEIAQTIKSLLSKERMGDVALVNGRASSWMEQDHPFQWRDLYDIAVKWRQFSEPNDPVWWVDCLSPEQFQEGFGSHTPLITGQTNVVRYYPMFERSFALMKKLLPFQLLEIIKPALGVEELLDKTEQEQEDKQVSMLKECLNATNCKELYKAIKRDFFVVTPCYSHYDKHQVYHQTSDEEKETLLDDISDKILMITYYWYNFMPLTRGSAAVGYTVLLGLFMSIDIDISAPIAKGQQPDWDAILSPTPDHFIKICKGWIIKEEEEERTTTPHPSKHYLKYPRTIVLKIESNIMIQEEFETASTSSQNTTPADFTPMNISGEGLGATSSSSGSSSSSSSGSSSSDNDSQTTPTITRKSGKKQTSNQKLPTTPQHHVPKLANLVISTSDSENEPTSASNVDSSSKKLIGVTEDGTRFTLPYTKNPLTLHPIDTWTYFDYAKNAALANLLLIFFNLPTWFYISWFLFWRFAYNLGLGLILRYQSNNKFLSKWFKTITPSHPSYTFVKKFCSTGMGSDYDFDKTPAEYNAWLAFRLVVDIVLAYDLATYVMMAFAFTRIPLDANWTIVPIYILGLLLCAFTLWAKTDAYRVVKDFAWYWGDFFFLVDQKLTFDRVFSISPHPMYTIGYTFFYGLSLISQSYTVLYVSLFGHLCQLLFLVLVEDPHIQKTYPDIVEDPFIRKEAVSKYFGHDLIVIKNFFFLRSGDLFTLLIIVYTLGLNFINLPIGFYVVQAIVWRCVLSFGIGFVLHLQSKSQWWTNKFGKLNLDDQSAFENWKSIYNLCLIMAHLSFTCCFFKLVEIELNPFGSSFWRLIAGVLLILLNLWSSVSTFETLGEFGWFYGDFFIDEVPSALYYTGIYRFLNNPDSITGFAGYYGLTLISGSFTLFALSLASQVANFLFVKYVERPHMKKLYGDKMRSQSGFSKGLQDIMTEAVSSSPPLQKITHYVNKTRHFTERVEKKVSKRMQDILDELREKGIPLSSEQIATIFKEKESSKQQPKTSSSSSTSSSSTQPSSKKSSKKVN</sequence>
<dbReference type="Proteomes" id="UP000007797">
    <property type="component" value="Unassembled WGS sequence"/>
</dbReference>
<dbReference type="InterPro" id="IPR019734">
    <property type="entry name" value="TPR_rpt"/>
</dbReference>
<dbReference type="STRING" id="1054147.F4PRK3"/>
<evidence type="ECO:0000256" key="1">
    <source>
        <dbReference type="ARBA" id="ARBA00004127"/>
    </source>
</evidence>
<dbReference type="InterPro" id="IPR011990">
    <property type="entry name" value="TPR-like_helical_dom_sf"/>
</dbReference>
<dbReference type="GO" id="GO:0004608">
    <property type="term" value="F:phosphatidylethanolamine N-methyltransferase activity"/>
    <property type="evidence" value="ECO:0007669"/>
    <property type="project" value="TreeGrafter"/>
</dbReference>
<evidence type="ECO:0000256" key="8">
    <source>
        <dbReference type="ARBA" id="ARBA00023264"/>
    </source>
</evidence>
<feature type="transmembrane region" description="Helical" evidence="11">
    <location>
        <begin position="845"/>
        <end position="870"/>
    </location>
</feature>
<evidence type="ECO:0000256" key="10">
    <source>
        <dbReference type="SAM" id="MobiDB-lite"/>
    </source>
</evidence>
<dbReference type="SUPFAM" id="SSF48452">
    <property type="entry name" value="TPR-like"/>
    <property type="match status" value="1"/>
</dbReference>
<keyword evidence="13" id="KW-1185">Reference proteome</keyword>
<evidence type="ECO:0000256" key="2">
    <source>
        <dbReference type="ARBA" id="ARBA00022516"/>
    </source>
</evidence>
<evidence type="ECO:0000256" key="6">
    <source>
        <dbReference type="ARBA" id="ARBA00023136"/>
    </source>
</evidence>
<feature type="transmembrane region" description="Helical" evidence="11">
    <location>
        <begin position="1121"/>
        <end position="1139"/>
    </location>
</feature>
<name>F4PRK3_CACFS</name>
<dbReference type="GeneID" id="14873584"/>
<feature type="compositionally biased region" description="Polar residues" evidence="10">
    <location>
        <begin position="617"/>
        <end position="628"/>
    </location>
</feature>
<evidence type="ECO:0000313" key="12">
    <source>
        <dbReference type="EMBL" id="EGG21343.1"/>
    </source>
</evidence>
<dbReference type="Pfam" id="PF13432">
    <property type="entry name" value="TPR_16"/>
    <property type="match status" value="1"/>
</dbReference>
<feature type="repeat" description="TPR" evidence="9">
    <location>
        <begin position="71"/>
        <end position="104"/>
    </location>
</feature>
<dbReference type="Gene3D" id="1.20.120.1630">
    <property type="match status" value="1"/>
</dbReference>
<organism evidence="12 13">
    <name type="scientific">Cavenderia fasciculata</name>
    <name type="common">Slime mold</name>
    <name type="synonym">Dictyostelium fasciculatum</name>
    <dbReference type="NCBI Taxonomy" id="261658"/>
    <lineage>
        <taxon>Eukaryota</taxon>
        <taxon>Amoebozoa</taxon>
        <taxon>Evosea</taxon>
        <taxon>Eumycetozoa</taxon>
        <taxon>Dictyostelia</taxon>
        <taxon>Acytosteliales</taxon>
        <taxon>Cavenderiaceae</taxon>
        <taxon>Cavenderia</taxon>
    </lineage>
</organism>
<feature type="transmembrane region" description="Helical" evidence="11">
    <location>
        <begin position="773"/>
        <end position="794"/>
    </location>
</feature>
<dbReference type="PROSITE" id="PS50005">
    <property type="entry name" value="TPR"/>
    <property type="match status" value="3"/>
</dbReference>
<keyword evidence="8" id="KW-1208">Phospholipid metabolism</keyword>
<dbReference type="PANTHER" id="PTHR32138">
    <property type="entry name" value="PHOSPHATIDYLETHANOLAMINE N-METHYLTRANSFERASE"/>
    <property type="match status" value="1"/>
</dbReference>
<feature type="repeat" description="TPR" evidence="9">
    <location>
        <begin position="37"/>
        <end position="70"/>
    </location>
</feature>
<dbReference type="OrthoDB" id="4583at2759"/>
<feature type="compositionally biased region" description="Low complexity" evidence="10">
    <location>
        <begin position="644"/>
        <end position="660"/>
    </location>
</feature>
<dbReference type="InterPro" id="IPR007318">
    <property type="entry name" value="Phopholipid_MeTrfase"/>
</dbReference>
<dbReference type="Gene3D" id="1.10.3290.20">
    <property type="match status" value="1"/>
</dbReference>
<dbReference type="EMBL" id="GL883010">
    <property type="protein sequence ID" value="EGG21343.1"/>
    <property type="molecule type" value="Genomic_DNA"/>
</dbReference>
<keyword evidence="6 11" id="KW-0472">Membrane</keyword>
<dbReference type="Gene3D" id="1.25.40.10">
    <property type="entry name" value="Tetratricopeptide repeat domain"/>
    <property type="match status" value="2"/>
</dbReference>
<dbReference type="KEGG" id="dfa:DFA_01224"/>
<evidence type="ECO:0000313" key="13">
    <source>
        <dbReference type="Proteomes" id="UP000007797"/>
    </source>
</evidence>
<feature type="transmembrane region" description="Helical" evidence="11">
    <location>
        <begin position="955"/>
        <end position="974"/>
    </location>
</feature>
<dbReference type="SMART" id="SM00028">
    <property type="entry name" value="TPR"/>
    <property type="match status" value="6"/>
</dbReference>
<keyword evidence="5" id="KW-0443">Lipid metabolism</keyword>
<dbReference type="PANTHER" id="PTHR32138:SF0">
    <property type="entry name" value="PHOSPHATIDYLETHANOLAMINE N-METHYLTRANSFERASE"/>
    <property type="match status" value="1"/>
</dbReference>